<dbReference type="RefSeq" id="WP_179777335.1">
    <property type="nucleotide sequence ID" value="NZ_JACCFK010000002.1"/>
</dbReference>
<gene>
    <name evidence="2" type="ORF">HNR02_006485</name>
</gene>
<dbReference type="AlphaFoldDB" id="A0A853BDM7"/>
<dbReference type="Proteomes" id="UP000549616">
    <property type="component" value="Unassembled WGS sequence"/>
</dbReference>
<organism evidence="2 3">
    <name type="scientific">Amycolatopsis endophytica</name>
    <dbReference type="NCBI Taxonomy" id="860233"/>
    <lineage>
        <taxon>Bacteria</taxon>
        <taxon>Bacillati</taxon>
        <taxon>Actinomycetota</taxon>
        <taxon>Actinomycetes</taxon>
        <taxon>Pseudonocardiales</taxon>
        <taxon>Pseudonocardiaceae</taxon>
        <taxon>Amycolatopsis</taxon>
    </lineage>
</organism>
<dbReference type="EMBL" id="JACCFK010000002">
    <property type="protein sequence ID" value="NYI93110.1"/>
    <property type="molecule type" value="Genomic_DNA"/>
</dbReference>
<keyword evidence="3" id="KW-1185">Reference proteome</keyword>
<evidence type="ECO:0000313" key="2">
    <source>
        <dbReference type="EMBL" id="NYI93110.1"/>
    </source>
</evidence>
<evidence type="ECO:0000256" key="1">
    <source>
        <dbReference type="SAM" id="MobiDB-lite"/>
    </source>
</evidence>
<evidence type="ECO:0000313" key="3">
    <source>
        <dbReference type="Proteomes" id="UP000549616"/>
    </source>
</evidence>
<protein>
    <submittedName>
        <fullName evidence="2">Uncharacterized protein</fullName>
    </submittedName>
</protein>
<sequence length="45" mass="4454">MVADPSGAAQTAMPAATLDRDHVTDPVASVDDLGAMLVTLTTVAG</sequence>
<accession>A0A853BDM7</accession>
<reference evidence="2 3" key="1">
    <citation type="submission" date="2020-07" db="EMBL/GenBank/DDBJ databases">
        <title>Sequencing the genomes of 1000 actinobacteria strains.</title>
        <authorList>
            <person name="Klenk H.-P."/>
        </authorList>
    </citation>
    <scope>NUCLEOTIDE SEQUENCE [LARGE SCALE GENOMIC DNA]</scope>
    <source>
        <strain evidence="2 3">DSM 104006</strain>
    </source>
</reference>
<proteinExistence type="predicted"/>
<name>A0A853BDM7_9PSEU</name>
<comment type="caution">
    <text evidence="2">The sequence shown here is derived from an EMBL/GenBank/DDBJ whole genome shotgun (WGS) entry which is preliminary data.</text>
</comment>
<feature type="region of interest" description="Disordered" evidence="1">
    <location>
        <begin position="1"/>
        <end position="20"/>
    </location>
</feature>